<evidence type="ECO:0000313" key="5">
    <source>
        <dbReference type="Proteomes" id="UP000242188"/>
    </source>
</evidence>
<dbReference type="EMBL" id="NEDP02001829">
    <property type="protein sequence ID" value="OWF52322.1"/>
    <property type="molecule type" value="Genomic_DNA"/>
</dbReference>
<keyword evidence="2" id="KW-1133">Transmembrane helix</keyword>
<name>A0A210QUF0_MIZYE</name>
<proteinExistence type="predicted"/>
<feature type="compositionally biased region" description="Polar residues" evidence="1">
    <location>
        <begin position="342"/>
        <end position="372"/>
    </location>
</feature>
<dbReference type="Proteomes" id="UP000242188">
    <property type="component" value="Unassembled WGS sequence"/>
</dbReference>
<organism evidence="4 5">
    <name type="scientific">Mizuhopecten yessoensis</name>
    <name type="common">Japanese scallop</name>
    <name type="synonym">Patinopecten yessoensis</name>
    <dbReference type="NCBI Taxonomy" id="6573"/>
    <lineage>
        <taxon>Eukaryota</taxon>
        <taxon>Metazoa</taxon>
        <taxon>Spiralia</taxon>
        <taxon>Lophotrochozoa</taxon>
        <taxon>Mollusca</taxon>
        <taxon>Bivalvia</taxon>
        <taxon>Autobranchia</taxon>
        <taxon>Pteriomorphia</taxon>
        <taxon>Pectinida</taxon>
        <taxon>Pectinoidea</taxon>
        <taxon>Pectinidae</taxon>
        <taxon>Mizuhopecten</taxon>
    </lineage>
</organism>
<keyword evidence="2" id="KW-0472">Membrane</keyword>
<evidence type="ECO:0000256" key="1">
    <source>
        <dbReference type="SAM" id="MobiDB-lite"/>
    </source>
</evidence>
<feature type="signal peptide" evidence="3">
    <location>
        <begin position="1"/>
        <end position="20"/>
    </location>
</feature>
<evidence type="ECO:0000256" key="3">
    <source>
        <dbReference type="SAM" id="SignalP"/>
    </source>
</evidence>
<keyword evidence="3" id="KW-0732">Signal</keyword>
<feature type="transmembrane region" description="Helical" evidence="2">
    <location>
        <begin position="462"/>
        <end position="484"/>
    </location>
</feature>
<keyword evidence="5" id="KW-1185">Reference proteome</keyword>
<evidence type="ECO:0000313" key="4">
    <source>
        <dbReference type="EMBL" id="OWF52322.1"/>
    </source>
</evidence>
<keyword evidence="2" id="KW-0812">Transmembrane</keyword>
<feature type="chain" id="PRO_5011967610" evidence="3">
    <location>
        <begin position="21"/>
        <end position="508"/>
    </location>
</feature>
<evidence type="ECO:0000256" key="2">
    <source>
        <dbReference type="SAM" id="Phobius"/>
    </source>
</evidence>
<gene>
    <name evidence="4" type="ORF">KP79_PYT00606</name>
</gene>
<reference evidence="4 5" key="1">
    <citation type="journal article" date="2017" name="Nat. Ecol. Evol.">
        <title>Scallop genome provides insights into evolution of bilaterian karyotype and development.</title>
        <authorList>
            <person name="Wang S."/>
            <person name="Zhang J."/>
            <person name="Jiao W."/>
            <person name="Li J."/>
            <person name="Xun X."/>
            <person name="Sun Y."/>
            <person name="Guo X."/>
            <person name="Huan P."/>
            <person name="Dong B."/>
            <person name="Zhang L."/>
            <person name="Hu X."/>
            <person name="Sun X."/>
            <person name="Wang J."/>
            <person name="Zhao C."/>
            <person name="Wang Y."/>
            <person name="Wang D."/>
            <person name="Huang X."/>
            <person name="Wang R."/>
            <person name="Lv J."/>
            <person name="Li Y."/>
            <person name="Zhang Z."/>
            <person name="Liu B."/>
            <person name="Lu W."/>
            <person name="Hui Y."/>
            <person name="Liang J."/>
            <person name="Zhou Z."/>
            <person name="Hou R."/>
            <person name="Li X."/>
            <person name="Liu Y."/>
            <person name="Li H."/>
            <person name="Ning X."/>
            <person name="Lin Y."/>
            <person name="Zhao L."/>
            <person name="Xing Q."/>
            <person name="Dou J."/>
            <person name="Li Y."/>
            <person name="Mao J."/>
            <person name="Guo H."/>
            <person name="Dou H."/>
            <person name="Li T."/>
            <person name="Mu C."/>
            <person name="Jiang W."/>
            <person name="Fu Q."/>
            <person name="Fu X."/>
            <person name="Miao Y."/>
            <person name="Liu J."/>
            <person name="Yu Q."/>
            <person name="Li R."/>
            <person name="Liao H."/>
            <person name="Li X."/>
            <person name="Kong Y."/>
            <person name="Jiang Z."/>
            <person name="Chourrout D."/>
            <person name="Li R."/>
            <person name="Bao Z."/>
        </authorList>
    </citation>
    <scope>NUCLEOTIDE SEQUENCE [LARGE SCALE GENOMIC DNA]</scope>
    <source>
        <strain evidence="4 5">PY_sf001</strain>
    </source>
</reference>
<comment type="caution">
    <text evidence="4">The sequence shown here is derived from an EMBL/GenBank/DDBJ whole genome shotgun (WGS) entry which is preliminary data.</text>
</comment>
<accession>A0A210QUF0</accession>
<dbReference type="AlphaFoldDB" id="A0A210QUF0"/>
<feature type="region of interest" description="Disordered" evidence="1">
    <location>
        <begin position="330"/>
        <end position="372"/>
    </location>
</feature>
<sequence length="508" mass="55539">MLQRAYLFCMWMSYIGASVSNPPTNPSSGDHQRISTAVLASSSTQYVVESNSHVAWDTFYWSGVSQPTTEILMNTEPWADSTSMTNYRQIRPTTSSEYLKRTGTKSEFSGVGSNQGGMDTLTVEIADVSTFFEREMLPRILTDYSVDEGSENGQTSVDHNVFWSNPNVASDVTSVNMVATSKDSHVNLSMNHPLAVRESFSASYSAFESIDSFSTFQDDHSFHPDSIVLEVTTLPASADSDIDASALESTDSFSKRSTNQRSRSDSIVLQVTTLPEIDGSDVFASAFESIDSFTPDDQSSRSDASVLDMTLLTTFDDDVIDASAYQSFDSVSTRPSDRKSRSYASTSTTLGYGNHVPLSQSNSDSTSGNATSMLRNTTSAAENTTSSSVTETQMCRCDCHYAANLKLYRNATAINITSDEVQKELKKQVTNLQKELTLNKTSLSSSKRKKTSMNDDRASARGVGLIGVAMLVILMGGLVLMDLTTIKRDFQRLRDNLGHCCKESKSAC</sequence>
<protein>
    <submittedName>
        <fullName evidence="4">Uncharacterized protein</fullName>
    </submittedName>
</protein>